<dbReference type="eggNOG" id="COG3209">
    <property type="taxonomic scope" value="Bacteria"/>
</dbReference>
<feature type="domain" description="BACON" evidence="2">
    <location>
        <begin position="121"/>
        <end position="154"/>
    </location>
</feature>
<dbReference type="PANTHER" id="PTHR32305">
    <property type="match status" value="1"/>
</dbReference>
<sequence length="2069" mass="222405">MAYVDRTGTVNLTYKGCTGLPSGATVTANSNGTFSVAFPGNTTSAVRSGTATVSYNNPLNSSQPVSATFTYSQQPLSYNITIPGNSLSMAAKGETKTLIAAYTERTGPVTLTYKSCTGLPAWCTLTPGANGTLSVVCQSNTGNAVRSASVTVSYVNPLNASQPVTASFSLSQQPLSYAVHASSGSYAIAAEGGNVSVSVVYTERSGSMDLEYRGCTGVPDWCTFTHGGGGRLTLAATRNITGYTRYADLVVSYANPLNSAQPVTAAFSLSQESLSSWITLTPKSIDVGGGGETKTLDIGYSIDSLVGFECTGYSGDQGQVQSYYVSDNRLTVTFKRNTANSAVSGNITFTFKDPVNAAKRISDVVAFSQAPASYAVKFSENSLTVPAAGRTSTLAVSYVERPGPVALGYQKCTGLPAWCKLTPGANGSIALEFSPNEEVSERSGTVTVYYDNPLNAFQPVTATVSFTQPPLGYDIVLPLQEIVVEPGGGDAEVAVSYAHRTGPVKMTFMFASFPGGVSLPQQWSVTPKENYNLNLHMDVNNTWEKRTGTIQVAYHNPLDPNYSVQGTFTYSQQPADYSIRFISPVQLNAVAESKTYTLQLGYTSFSGSIESSQIIYHKTEGLPEGSRVTAGQQGQLQVTLPGNDSGAERTGTMVVTYVDPNNSAHAVTASLHYVQPALDYSLQIDSPDFEMAAAGGDRELTVSFSNQTAGMQLVYAGSSGLPEGCTLSAGAGGALTLHVGANTTWAQRRFTGRVSYYTPYDQTVQVSVTFTVTQAPLDYSIAVSPQSITVAPGGESQNLQVAYTAQSGPVTLSYKECTGLPQWASMTAHAGTPGLLTVSFSPNGTGRTLNGRATITYTDGTDEHAVQAYFDYLQESTPYMLSLTPSSLTVSASGGEYMISAELNLDTAYTLTYKRVSDLPPGAEAQAAGSRVNVTFPANNTGTTLQGTFVLTYADPLDAGKELTGTVTYVQPSYTMPAAIPGTVTERSYLNADGSSYNTSVTYMDGLGRPVQTVRAGASPVGGDLIGFVTYDCMGRSDSVSYLPYARTSSGSVNSDPDPFGSQQAFYSGRFGAAVSPYAQSRTVYATGLGLAAARTAPGENHRLGDGYYTRYEYRLNTAADAIVRYCVLPDGSLLSLGTFPAGQLSVRRTVNAKDGTDAQRREVLEYTDPQGRTLASEVRVSATDRRITYYVYDDFGRQRYILPPLGDTFDCSSPKTAQELNAYCYYSEYDEHGLVTRSQSPGADYTLSVYDRRGRLAMSQSGTQRLSNQWSFTKYDVFDRPVLSGVTTGGTYSSHKAALDTVAVFSERRGSSVHGYTNDCYPFVSDANSYLSVTYYDDYDWLAANDPHAFSEADALGQVRVAAAQGLATGSRVKVLGSGTDQWLTTATYYDRDYRTIQSVSDLYPSGVEITSNVYSFTGAVTQAKVKQRVGETEYEYNKWFAYDNFGRLLSIRQQITGDAANGAVTLASYTYDALGNPATKSIHNGAETETYAYDLTGRVTGSSSPSFSYALDYEQSDLPGATPRLDGNISALRWGSGQAPDRAYAYTYDPVGQLASASYRTASSGVWTASEAYAEQNLSYDRHGNLKSLQRTDASGAVLHTLSDMTYDGNRLQSLKLNGSAAVSYGYDRNGNMTSDGRRGVTIDYNLLNFPEQIVAGSQKVTYIYSASGEKLATNANGSLTYYRSVMVYGNDNKLLYILTPEGTVTRNEGSSGTTYTYNYFKRDQVGSTRAVLSAVGTTLQNVQSTDYYPFGLAHSTNNLNKNKYLFSGKELQDGTVNNQMLGLYDFGMRQYDAIIGRWTTLDLYALKYPGVSPYNYCLNNPMNLIDPFGLEPTKDSMSDGNGGWIYYYTLDEVTVTGTTSGGDKPSPGYQPYTPTWPGSIPTGMGDDGGPGYPGPVGGGGGGNGNSTSKKKSSNKVKIPYRAKPVTTNITVVNNKQMASILLWLRSFYNNQPFLENSAWRLKNGQTIILPNSLNTTHSAQIEGLNFPSIGRDERGNVVVNYSGTWEQVEAFIHTHPSMQIYGIGVSAADINLMNQLDGIRFETIYNSTIYQVWKNGAYDSIGHVQK</sequence>
<dbReference type="PANTHER" id="PTHR32305:SF15">
    <property type="entry name" value="PROTEIN RHSA-RELATED"/>
    <property type="match status" value="1"/>
</dbReference>
<dbReference type="EMBL" id="ADLD01000004">
    <property type="protein sequence ID" value="EHB93016.1"/>
    <property type="molecule type" value="Genomic_DNA"/>
</dbReference>
<keyword evidence="5" id="KW-1185">Reference proteome</keyword>
<proteinExistence type="predicted"/>
<dbReference type="STRING" id="742725.HMPREF9450_00282"/>
<dbReference type="HOGENOM" id="CLU_232844_0_0_10"/>
<dbReference type="NCBIfam" id="TIGR03696">
    <property type="entry name" value="Rhs_assc_core"/>
    <property type="match status" value="1"/>
</dbReference>
<reference evidence="4 5" key="1">
    <citation type="submission" date="2011-08" db="EMBL/GenBank/DDBJ databases">
        <title>The Genome Sequence of Alistipes indistinctus YIT 12060.</title>
        <authorList>
            <consortium name="The Broad Institute Genome Sequencing Platform"/>
            <person name="Earl A."/>
            <person name="Ward D."/>
            <person name="Feldgarden M."/>
            <person name="Gevers D."/>
            <person name="Morotomi M."/>
            <person name="Young S.K."/>
            <person name="Zeng Q."/>
            <person name="Gargeya S."/>
            <person name="Fitzgerald M."/>
            <person name="Haas B."/>
            <person name="Abouelleil A."/>
            <person name="Alvarado L."/>
            <person name="Arachchi H.M."/>
            <person name="Berlin A."/>
            <person name="Brown A."/>
            <person name="Chapman S.B."/>
            <person name="Chen Z."/>
            <person name="Dunbar C."/>
            <person name="Freedman E."/>
            <person name="Gearin G."/>
            <person name="Gellesch M."/>
            <person name="Goldberg J."/>
            <person name="Griggs A."/>
            <person name="Gujja S."/>
            <person name="Heiman D."/>
            <person name="Howarth C."/>
            <person name="Larson L."/>
            <person name="Lui A."/>
            <person name="MacDonald P.J.P."/>
            <person name="Montmayeur A."/>
            <person name="Murphy C."/>
            <person name="Neiman D."/>
            <person name="Pearson M."/>
            <person name="Priest M."/>
            <person name="Roberts A."/>
            <person name="Saif S."/>
            <person name="Shea T."/>
            <person name="Shenoy N."/>
            <person name="Sisk P."/>
            <person name="Stolte C."/>
            <person name="Sykes S."/>
            <person name="Wortman J."/>
            <person name="Nusbaum C."/>
            <person name="Birren B."/>
        </authorList>
    </citation>
    <scope>NUCLEOTIDE SEQUENCE [LARGE SCALE GENOMIC DNA]</scope>
    <source>
        <strain evidence="4 5">YIT 12060</strain>
    </source>
</reference>
<evidence type="ECO:0000259" key="3">
    <source>
        <dbReference type="Pfam" id="PF20041"/>
    </source>
</evidence>
<evidence type="ECO:0000256" key="1">
    <source>
        <dbReference type="SAM" id="MobiDB-lite"/>
    </source>
</evidence>
<dbReference type="Gene3D" id="2.180.10.10">
    <property type="entry name" value="RHS repeat-associated core"/>
    <property type="match status" value="1"/>
</dbReference>
<dbReference type="InterPro" id="IPR013783">
    <property type="entry name" value="Ig-like_fold"/>
</dbReference>
<dbReference type="InterPro" id="IPR024361">
    <property type="entry name" value="BACON"/>
</dbReference>
<dbReference type="Pfam" id="PF13004">
    <property type="entry name" value="BACON"/>
    <property type="match status" value="1"/>
</dbReference>
<dbReference type="InterPro" id="IPR050708">
    <property type="entry name" value="T6SS_VgrG/RHS"/>
</dbReference>
<evidence type="ECO:0000313" key="4">
    <source>
        <dbReference type="EMBL" id="EHB93016.1"/>
    </source>
</evidence>
<dbReference type="PATRIC" id="fig|742725.3.peg.320"/>
<dbReference type="Gene3D" id="2.60.40.10">
    <property type="entry name" value="Immunoglobulins"/>
    <property type="match status" value="2"/>
</dbReference>
<dbReference type="RefSeq" id="WP_009133088.1">
    <property type="nucleotide sequence ID" value="NZ_JH370371.1"/>
</dbReference>
<evidence type="ECO:0000313" key="5">
    <source>
        <dbReference type="Proteomes" id="UP000006008"/>
    </source>
</evidence>
<gene>
    <name evidence="4" type="ORF">HMPREF9450_00282</name>
</gene>
<dbReference type="InterPro" id="IPR045619">
    <property type="entry name" value="DUF6443"/>
</dbReference>
<dbReference type="OrthoDB" id="1005287at2"/>
<comment type="caution">
    <text evidence="4">The sequence shown here is derived from an EMBL/GenBank/DDBJ whole genome shotgun (WGS) entry which is preliminary data.</text>
</comment>
<organism evidence="4 5">
    <name type="scientific">Alistipes indistinctus YIT 12060</name>
    <dbReference type="NCBI Taxonomy" id="742725"/>
    <lineage>
        <taxon>Bacteria</taxon>
        <taxon>Pseudomonadati</taxon>
        <taxon>Bacteroidota</taxon>
        <taxon>Bacteroidia</taxon>
        <taxon>Bacteroidales</taxon>
        <taxon>Rikenellaceae</taxon>
        <taxon>Alistipes</taxon>
    </lineage>
</organism>
<dbReference type="Pfam" id="PF20041">
    <property type="entry name" value="DUF6443"/>
    <property type="match status" value="1"/>
</dbReference>
<feature type="domain" description="DUF6443" evidence="3">
    <location>
        <begin position="984"/>
        <end position="1115"/>
    </location>
</feature>
<protein>
    <submittedName>
        <fullName evidence="4">Uncharacterized protein</fullName>
    </submittedName>
</protein>
<feature type="region of interest" description="Disordered" evidence="1">
    <location>
        <begin position="1861"/>
        <end position="1919"/>
    </location>
</feature>
<name>G5H5S2_9BACT</name>
<feature type="compositionally biased region" description="Gly residues" evidence="1">
    <location>
        <begin position="1888"/>
        <end position="1907"/>
    </location>
</feature>
<evidence type="ECO:0000259" key="2">
    <source>
        <dbReference type="Pfam" id="PF13004"/>
    </source>
</evidence>
<dbReference type="Proteomes" id="UP000006008">
    <property type="component" value="Unassembled WGS sequence"/>
</dbReference>
<accession>G5H5S2</accession>
<dbReference type="InterPro" id="IPR022385">
    <property type="entry name" value="Rhs_assc_core"/>
</dbReference>